<gene>
    <name evidence="1" type="ORF">IC231_14335</name>
</gene>
<protein>
    <recommendedName>
        <fullName evidence="3">Tetratricopeptide repeat protein</fullName>
    </recommendedName>
</protein>
<dbReference type="PANTHER" id="PTHR45588:SF1">
    <property type="entry name" value="WW DOMAIN-CONTAINING PROTEIN"/>
    <property type="match status" value="1"/>
</dbReference>
<sequence>MKRMLFRCLWAVALVGGLVSCREKSGTPSAAAIRAINLNRGAPITCGIPNQKFGFSGFSTSCPASRKEAFNTAVSLLHSFEYEEAEKAFAALIDQEPGCAMAYWGVAMANYHPLWAPPTPTELAKGTQAITIAQRIPQKTPRETAYINALAQFYQDGTTTPHAVRCARFEQAMATLHATYPTDKEAAIFYALALNGAADPADKLFRRQRKAGAMLMALSLDAPNHPGIIHYIIHSYDYPELAALALPAAKKYAAIAPSSAHAQHMPSHIFVRLGLWAECVASNLDAAASARCYAESSGLKGHWDEELHALDYLTYAYLQQADNQRAKAQWQYLQTMREVQPANFKVAYAFAAIPARYVLENKLWTQAAHLKIPTANVAWHQFPWQKSMLHFARALGYAHIRQPDSAQQELRQLQAYQDTLMRQQDQYKATQVAIQLKTAQAWLLAAQGKPQEALQLMRQAADTEDGTQKHAVTPSEVLPARELLGDLLLQLNQPQQALAAYETSLVQHPNRLNGLYGAATAAAQTGNAAQAQRYYQRLLASADAPRSTRPELAVARRFLAGQQPRLQ</sequence>
<evidence type="ECO:0000313" key="1">
    <source>
        <dbReference type="EMBL" id="MBD2716219.1"/>
    </source>
</evidence>
<organism evidence="1 2">
    <name type="scientific">Hymenobacter duratus</name>
    <dbReference type="NCBI Taxonomy" id="2771356"/>
    <lineage>
        <taxon>Bacteria</taxon>
        <taxon>Pseudomonadati</taxon>
        <taxon>Bacteroidota</taxon>
        <taxon>Cytophagia</taxon>
        <taxon>Cytophagales</taxon>
        <taxon>Hymenobacteraceae</taxon>
        <taxon>Hymenobacter</taxon>
    </lineage>
</organism>
<dbReference type="Proteomes" id="UP000642468">
    <property type="component" value="Unassembled WGS sequence"/>
</dbReference>
<dbReference type="SUPFAM" id="SSF48452">
    <property type="entry name" value="TPR-like"/>
    <property type="match status" value="1"/>
</dbReference>
<dbReference type="Gene3D" id="1.25.40.10">
    <property type="entry name" value="Tetratricopeptide repeat domain"/>
    <property type="match status" value="2"/>
</dbReference>
<comment type="caution">
    <text evidence="1">The sequence shown here is derived from an EMBL/GenBank/DDBJ whole genome shotgun (WGS) entry which is preliminary data.</text>
</comment>
<evidence type="ECO:0000313" key="2">
    <source>
        <dbReference type="Proteomes" id="UP000642468"/>
    </source>
</evidence>
<keyword evidence="2" id="KW-1185">Reference proteome</keyword>
<reference evidence="1 2" key="1">
    <citation type="submission" date="2020-09" db="EMBL/GenBank/DDBJ databases">
        <authorList>
            <person name="Kim M.K."/>
        </authorList>
    </citation>
    <scope>NUCLEOTIDE SEQUENCE [LARGE SCALE GENOMIC DNA]</scope>
    <source>
        <strain evidence="1 2">BT646</strain>
    </source>
</reference>
<name>A0ABR8JN74_9BACT</name>
<accession>A0ABR8JN74</accession>
<dbReference type="EMBL" id="JACWZZ010000003">
    <property type="protein sequence ID" value="MBD2716219.1"/>
    <property type="molecule type" value="Genomic_DNA"/>
</dbReference>
<dbReference type="PANTHER" id="PTHR45588">
    <property type="entry name" value="TPR DOMAIN-CONTAINING PROTEIN"/>
    <property type="match status" value="1"/>
</dbReference>
<dbReference type="RefSeq" id="WP_190785196.1">
    <property type="nucleotide sequence ID" value="NZ_JACWZZ010000003.1"/>
</dbReference>
<evidence type="ECO:0008006" key="3">
    <source>
        <dbReference type="Google" id="ProtNLM"/>
    </source>
</evidence>
<dbReference type="InterPro" id="IPR011990">
    <property type="entry name" value="TPR-like_helical_dom_sf"/>
</dbReference>
<dbReference type="PROSITE" id="PS51257">
    <property type="entry name" value="PROKAR_LIPOPROTEIN"/>
    <property type="match status" value="1"/>
</dbReference>
<proteinExistence type="predicted"/>